<accession>A0A455SMZ9</accession>
<feature type="transmembrane region" description="Helical" evidence="6">
    <location>
        <begin position="154"/>
        <end position="178"/>
    </location>
</feature>
<keyword evidence="4 6" id="KW-1133">Transmembrane helix</keyword>
<keyword evidence="2" id="KW-1003">Cell membrane</keyword>
<evidence type="ECO:0000313" key="7">
    <source>
        <dbReference type="EMBL" id="BBH87585.1"/>
    </source>
</evidence>
<dbReference type="GO" id="GO:0015171">
    <property type="term" value="F:amino acid transmembrane transporter activity"/>
    <property type="evidence" value="ECO:0007669"/>
    <property type="project" value="TreeGrafter"/>
</dbReference>
<dbReference type="InterPro" id="IPR001123">
    <property type="entry name" value="LeuE-type"/>
</dbReference>
<evidence type="ECO:0000256" key="6">
    <source>
        <dbReference type="SAM" id="Phobius"/>
    </source>
</evidence>
<feature type="transmembrane region" description="Helical" evidence="6">
    <location>
        <begin position="71"/>
        <end position="93"/>
    </location>
</feature>
<dbReference type="PANTHER" id="PTHR30086">
    <property type="entry name" value="ARGININE EXPORTER PROTEIN ARGO"/>
    <property type="match status" value="1"/>
</dbReference>
<evidence type="ECO:0000256" key="3">
    <source>
        <dbReference type="ARBA" id="ARBA00022692"/>
    </source>
</evidence>
<feature type="transmembrane region" description="Helical" evidence="6">
    <location>
        <begin position="6"/>
        <end position="29"/>
    </location>
</feature>
<evidence type="ECO:0000256" key="1">
    <source>
        <dbReference type="ARBA" id="ARBA00004651"/>
    </source>
</evidence>
<sequence>MPTWTTLSIFLLAALGLLFIPGPAVLFVMTKSVDQGRRVGAVSSLGIGIADLIHTTAAAFGLSALLVTSALAFNVVKYLGAAYLIYLGIRTLLKRDTPRQTVSEAPQSLTRLFTQGMFVELLNPKTALFFLAFLPQFVDPAQGNVTLQFLLLGSLYTILGICSLTFYGLIAGTTAALLKRSTTFQRVQRYITGCIYIALGLTAAFASTEKK</sequence>
<dbReference type="Pfam" id="PF01810">
    <property type="entry name" value="LysE"/>
    <property type="match status" value="1"/>
</dbReference>
<evidence type="ECO:0000256" key="2">
    <source>
        <dbReference type="ARBA" id="ARBA00022475"/>
    </source>
</evidence>
<feature type="transmembrane region" description="Helical" evidence="6">
    <location>
        <begin position="190"/>
        <end position="208"/>
    </location>
</feature>
<comment type="subcellular location">
    <subcellularLocation>
        <location evidence="1">Cell membrane</location>
        <topology evidence="1">Multi-pass membrane protein</topology>
    </subcellularLocation>
</comment>
<dbReference type="EMBL" id="AP019376">
    <property type="protein sequence ID" value="BBH87585.1"/>
    <property type="molecule type" value="Genomic_DNA"/>
</dbReference>
<protein>
    <submittedName>
        <fullName evidence="7">RhtB family transporter</fullName>
    </submittedName>
</protein>
<gene>
    <name evidence="7" type="ORF">KTC_23360</name>
</gene>
<keyword evidence="5 6" id="KW-0472">Membrane</keyword>
<dbReference type="PIRSF" id="PIRSF006324">
    <property type="entry name" value="LeuE"/>
    <property type="match status" value="1"/>
</dbReference>
<dbReference type="PANTHER" id="PTHR30086:SF20">
    <property type="entry name" value="ARGININE EXPORTER PROTEIN ARGO-RELATED"/>
    <property type="match status" value="1"/>
</dbReference>
<reference evidence="7" key="1">
    <citation type="submission" date="2018-12" db="EMBL/GenBank/DDBJ databases">
        <title>Novel natural products biosynthetic potential of the class Ktedonobacteria.</title>
        <authorList>
            <person name="Zheng Y."/>
            <person name="Saitou A."/>
            <person name="Wang C.M."/>
            <person name="Toyoda A."/>
            <person name="Minakuchi Y."/>
            <person name="Sekiguchi Y."/>
            <person name="Ueda K."/>
            <person name="Takano H."/>
            <person name="Sakai Y."/>
            <person name="Yokota A."/>
            <person name="Yabe S."/>
        </authorList>
    </citation>
    <scope>NUCLEOTIDE SEQUENCE</scope>
    <source>
        <strain evidence="7">COM3</strain>
    </source>
</reference>
<evidence type="ECO:0000256" key="5">
    <source>
        <dbReference type="ARBA" id="ARBA00023136"/>
    </source>
</evidence>
<keyword evidence="3 6" id="KW-0812">Transmembrane</keyword>
<dbReference type="GO" id="GO:0005886">
    <property type="term" value="C:plasma membrane"/>
    <property type="evidence" value="ECO:0007669"/>
    <property type="project" value="UniProtKB-SubCell"/>
</dbReference>
<evidence type="ECO:0000256" key="4">
    <source>
        <dbReference type="ARBA" id="ARBA00022989"/>
    </source>
</evidence>
<dbReference type="AlphaFoldDB" id="A0A455SMZ9"/>
<feature type="transmembrane region" description="Helical" evidence="6">
    <location>
        <begin position="113"/>
        <end position="134"/>
    </location>
</feature>
<organism evidence="7">
    <name type="scientific">Thermosporothrix sp. COM3</name>
    <dbReference type="NCBI Taxonomy" id="2490863"/>
    <lineage>
        <taxon>Bacteria</taxon>
        <taxon>Bacillati</taxon>
        <taxon>Chloroflexota</taxon>
        <taxon>Ktedonobacteria</taxon>
        <taxon>Ktedonobacterales</taxon>
        <taxon>Thermosporotrichaceae</taxon>
        <taxon>Thermosporothrix</taxon>
    </lineage>
</organism>
<feature type="transmembrane region" description="Helical" evidence="6">
    <location>
        <begin position="41"/>
        <end position="65"/>
    </location>
</feature>
<name>A0A455SMZ9_9CHLR</name>
<proteinExistence type="predicted"/>